<evidence type="ECO:0000313" key="2">
    <source>
        <dbReference type="EMBL" id="SDL93520.1"/>
    </source>
</evidence>
<proteinExistence type="predicted"/>
<dbReference type="STRING" id="1075417.SAMN05421823_10975"/>
<evidence type="ECO:0008006" key="4">
    <source>
        <dbReference type="Google" id="ProtNLM"/>
    </source>
</evidence>
<dbReference type="EMBL" id="FNFO01000009">
    <property type="protein sequence ID" value="SDL93520.1"/>
    <property type="molecule type" value="Genomic_DNA"/>
</dbReference>
<keyword evidence="3" id="KW-1185">Reference proteome</keyword>
<evidence type="ECO:0000256" key="1">
    <source>
        <dbReference type="SAM" id="SignalP"/>
    </source>
</evidence>
<organism evidence="2 3">
    <name type="scientific">Catalinimonas alkaloidigena</name>
    <dbReference type="NCBI Taxonomy" id="1075417"/>
    <lineage>
        <taxon>Bacteria</taxon>
        <taxon>Pseudomonadati</taxon>
        <taxon>Bacteroidota</taxon>
        <taxon>Cytophagia</taxon>
        <taxon>Cytophagales</taxon>
        <taxon>Catalimonadaceae</taxon>
        <taxon>Catalinimonas</taxon>
    </lineage>
</organism>
<protein>
    <recommendedName>
        <fullName evidence="4">Phospholipid-binding protein, PBP family</fullName>
    </recommendedName>
</protein>
<dbReference type="InterPro" id="IPR008914">
    <property type="entry name" value="PEBP"/>
</dbReference>
<dbReference type="SUPFAM" id="SSF49777">
    <property type="entry name" value="PEBP-like"/>
    <property type="match status" value="1"/>
</dbReference>
<gene>
    <name evidence="2" type="ORF">SAMN05421823_10975</name>
</gene>
<accession>A0A1G9P475</accession>
<dbReference type="RefSeq" id="WP_089685550.1">
    <property type="nucleotide sequence ID" value="NZ_FNFO01000009.1"/>
</dbReference>
<dbReference type="PANTHER" id="PTHR30289">
    <property type="entry name" value="UNCHARACTERIZED PROTEIN YBCL-RELATED"/>
    <property type="match status" value="1"/>
</dbReference>
<dbReference type="PANTHER" id="PTHR30289:SF1">
    <property type="entry name" value="PEBP (PHOSPHATIDYLETHANOLAMINE-BINDING PROTEIN) FAMILY PROTEIN"/>
    <property type="match status" value="1"/>
</dbReference>
<dbReference type="AlphaFoldDB" id="A0A1G9P475"/>
<dbReference type="Pfam" id="PF01161">
    <property type="entry name" value="PBP"/>
    <property type="match status" value="1"/>
</dbReference>
<dbReference type="NCBIfam" id="TIGR00481">
    <property type="entry name" value="YbhB/YbcL family Raf kinase inhibitor-like protein"/>
    <property type="match status" value="1"/>
</dbReference>
<feature type="signal peptide" evidence="1">
    <location>
        <begin position="1"/>
        <end position="26"/>
    </location>
</feature>
<dbReference type="OrthoDB" id="9797506at2"/>
<dbReference type="Proteomes" id="UP000198510">
    <property type="component" value="Unassembled WGS sequence"/>
</dbReference>
<reference evidence="2 3" key="1">
    <citation type="submission" date="2016-10" db="EMBL/GenBank/DDBJ databases">
        <authorList>
            <person name="de Groot N.N."/>
        </authorList>
    </citation>
    <scope>NUCLEOTIDE SEQUENCE [LARGE SCALE GENOMIC DNA]</scope>
    <source>
        <strain evidence="2 3">DSM 25186</strain>
    </source>
</reference>
<sequence length="193" mass="20472">MKSAIQKSLYAFILVALLGFSGALSAQSVGQTPTFTLKSTQLGGQLTPLFYYNDWGVDGGNESPELSWENAPEGTQAFAVTMYDAAAPTGSGWWHWVLFNIPNDVKTLKSGAASTHPTLLPKGSVSSLNDFGQYGYGGPVPLPGSGFHPYVITVYALKNKLDLSKDANPALVGFNLTANTLSKASIVAYVHVP</sequence>
<dbReference type="InterPro" id="IPR036610">
    <property type="entry name" value="PEBP-like_sf"/>
</dbReference>
<keyword evidence="1" id="KW-0732">Signal</keyword>
<name>A0A1G9P475_9BACT</name>
<dbReference type="CDD" id="cd00865">
    <property type="entry name" value="PEBP_bact_arch"/>
    <property type="match status" value="1"/>
</dbReference>
<dbReference type="Gene3D" id="3.90.280.10">
    <property type="entry name" value="PEBP-like"/>
    <property type="match status" value="1"/>
</dbReference>
<dbReference type="InterPro" id="IPR005247">
    <property type="entry name" value="YbhB_YbcL/LppC-like"/>
</dbReference>
<feature type="chain" id="PRO_5011736065" description="Phospholipid-binding protein, PBP family" evidence="1">
    <location>
        <begin position="27"/>
        <end position="193"/>
    </location>
</feature>
<evidence type="ECO:0000313" key="3">
    <source>
        <dbReference type="Proteomes" id="UP000198510"/>
    </source>
</evidence>